<dbReference type="GO" id="GO:0046872">
    <property type="term" value="F:metal ion binding"/>
    <property type="evidence" value="ECO:0007669"/>
    <property type="project" value="UniProtKB-KW"/>
</dbReference>
<protein>
    <recommendedName>
        <fullName evidence="8">Peptidase M48 domain-containing protein</fullName>
    </recommendedName>
</protein>
<evidence type="ECO:0000313" key="10">
    <source>
        <dbReference type="Proteomes" id="UP000324897"/>
    </source>
</evidence>
<dbReference type="AlphaFoldDB" id="A0A5J9UYQ8"/>
<dbReference type="GO" id="GO:0051603">
    <property type="term" value="P:proteolysis involved in protein catabolic process"/>
    <property type="evidence" value="ECO:0007669"/>
    <property type="project" value="TreeGrafter"/>
</dbReference>
<dbReference type="PANTHER" id="PTHR22726:SF26">
    <property type="entry name" value="PEPTIDASE M48 DOMAIN-CONTAINING PROTEIN"/>
    <property type="match status" value="1"/>
</dbReference>
<evidence type="ECO:0000256" key="5">
    <source>
        <dbReference type="ARBA" id="ARBA00023049"/>
    </source>
</evidence>
<evidence type="ECO:0000256" key="2">
    <source>
        <dbReference type="ARBA" id="ARBA00022723"/>
    </source>
</evidence>
<gene>
    <name evidence="9" type="ORF">EJB05_19941</name>
</gene>
<comment type="similarity">
    <text evidence="6">Belongs to the peptidase M48 family.</text>
</comment>
<keyword evidence="3 6" id="KW-0378">Hydrolase</keyword>
<dbReference type="PANTHER" id="PTHR22726">
    <property type="entry name" value="METALLOENDOPEPTIDASE OMA1"/>
    <property type="match status" value="1"/>
</dbReference>
<sequence>MNCLRNPRSVLSRVLPRKPTAVHPPPARYYHASGGNAASRSPSSQVQSHWGLFDVISEWRERSPFFRTITSPRVVVVGGGALAIYLSNLEPVPYTNRAQFIILPLKLELRLGELVLDELKKEMKSGQVLPPLHPDSVRVRRIASEIVGAVDRGLADHRRPVMLGAFPREEAGAGAVARLDEEALLGAKQQPQTSSRLLDGWEVIVVKNKEINAMCAPGGKIIVYTGLLDKFREDAEVATVLGHEVGDRGRSHWTPATRGCWLRSACRPFGL</sequence>
<keyword evidence="1 6" id="KW-0645">Protease</keyword>
<name>A0A5J9UYQ8_9POAL</name>
<comment type="caution">
    <text evidence="9">The sequence shown here is derived from an EMBL/GenBank/DDBJ whole genome shotgun (WGS) entry which is preliminary data.</text>
</comment>
<evidence type="ECO:0000313" key="9">
    <source>
        <dbReference type="EMBL" id="TVU28424.1"/>
    </source>
</evidence>
<accession>A0A5J9UYQ8</accession>
<comment type="cofactor">
    <cofactor evidence="6">
        <name>Zn(2+)</name>
        <dbReference type="ChEBI" id="CHEBI:29105"/>
    </cofactor>
    <text evidence="6">Binds 1 zinc ion per subunit.</text>
</comment>
<dbReference type="OrthoDB" id="1744618at2759"/>
<feature type="non-terminal residue" evidence="9">
    <location>
        <position position="1"/>
    </location>
</feature>
<feature type="domain" description="Peptidase M48" evidence="8">
    <location>
        <begin position="198"/>
        <end position="246"/>
    </location>
</feature>
<dbReference type="GO" id="GO:0004222">
    <property type="term" value="F:metalloendopeptidase activity"/>
    <property type="evidence" value="ECO:0007669"/>
    <property type="project" value="InterPro"/>
</dbReference>
<keyword evidence="10" id="KW-1185">Reference proteome</keyword>
<evidence type="ECO:0000256" key="1">
    <source>
        <dbReference type="ARBA" id="ARBA00022670"/>
    </source>
</evidence>
<dbReference type="EMBL" id="RWGY01000011">
    <property type="protein sequence ID" value="TVU28424.1"/>
    <property type="molecule type" value="Genomic_DNA"/>
</dbReference>
<organism evidence="9 10">
    <name type="scientific">Eragrostis curvula</name>
    <name type="common">weeping love grass</name>
    <dbReference type="NCBI Taxonomy" id="38414"/>
    <lineage>
        <taxon>Eukaryota</taxon>
        <taxon>Viridiplantae</taxon>
        <taxon>Streptophyta</taxon>
        <taxon>Embryophyta</taxon>
        <taxon>Tracheophyta</taxon>
        <taxon>Spermatophyta</taxon>
        <taxon>Magnoliopsida</taxon>
        <taxon>Liliopsida</taxon>
        <taxon>Poales</taxon>
        <taxon>Poaceae</taxon>
        <taxon>PACMAD clade</taxon>
        <taxon>Chloridoideae</taxon>
        <taxon>Eragrostideae</taxon>
        <taxon>Eragrostidinae</taxon>
        <taxon>Eragrostis</taxon>
    </lineage>
</organism>
<dbReference type="InterPro" id="IPR001915">
    <property type="entry name" value="Peptidase_M48"/>
</dbReference>
<keyword evidence="4 6" id="KW-0862">Zinc</keyword>
<dbReference type="GO" id="GO:0016020">
    <property type="term" value="C:membrane"/>
    <property type="evidence" value="ECO:0007669"/>
    <property type="project" value="TreeGrafter"/>
</dbReference>
<evidence type="ECO:0000256" key="3">
    <source>
        <dbReference type="ARBA" id="ARBA00022801"/>
    </source>
</evidence>
<dbReference type="InterPro" id="IPR051156">
    <property type="entry name" value="Mito/Outer_Membr_Metalloprot"/>
</dbReference>
<dbReference type="Pfam" id="PF01435">
    <property type="entry name" value="Peptidase_M48"/>
    <property type="match status" value="1"/>
</dbReference>
<evidence type="ECO:0000256" key="6">
    <source>
        <dbReference type="RuleBase" id="RU003983"/>
    </source>
</evidence>
<dbReference type="Gene3D" id="3.30.2010.10">
    <property type="entry name" value="Metalloproteases ('zincins'), catalytic domain"/>
    <property type="match status" value="1"/>
</dbReference>
<dbReference type="Proteomes" id="UP000324897">
    <property type="component" value="Chromosome 1"/>
</dbReference>
<evidence type="ECO:0000259" key="8">
    <source>
        <dbReference type="Pfam" id="PF01435"/>
    </source>
</evidence>
<dbReference type="Gramene" id="TVU28424">
    <property type="protein sequence ID" value="TVU28424"/>
    <property type="gene ID" value="EJB05_19941"/>
</dbReference>
<evidence type="ECO:0000256" key="7">
    <source>
        <dbReference type="SAM" id="MobiDB-lite"/>
    </source>
</evidence>
<evidence type="ECO:0000256" key="4">
    <source>
        <dbReference type="ARBA" id="ARBA00022833"/>
    </source>
</evidence>
<proteinExistence type="inferred from homology"/>
<reference evidence="9 10" key="1">
    <citation type="journal article" date="2019" name="Sci. Rep.">
        <title>A high-quality genome of Eragrostis curvula grass provides insights into Poaceae evolution and supports new strategies to enhance forage quality.</title>
        <authorList>
            <person name="Carballo J."/>
            <person name="Santos B.A.C.M."/>
            <person name="Zappacosta D."/>
            <person name="Garbus I."/>
            <person name="Selva J.P."/>
            <person name="Gallo C.A."/>
            <person name="Diaz A."/>
            <person name="Albertini E."/>
            <person name="Caccamo M."/>
            <person name="Echenique V."/>
        </authorList>
    </citation>
    <scope>NUCLEOTIDE SEQUENCE [LARGE SCALE GENOMIC DNA]</scope>
    <source>
        <strain evidence="10">cv. Victoria</strain>
        <tissue evidence="9">Leaf</tissue>
    </source>
</reference>
<keyword evidence="2" id="KW-0479">Metal-binding</keyword>
<feature type="region of interest" description="Disordered" evidence="7">
    <location>
        <begin position="15"/>
        <end position="44"/>
    </location>
</feature>
<keyword evidence="5 6" id="KW-0482">Metalloprotease</keyword>